<dbReference type="InterPro" id="IPR022409">
    <property type="entry name" value="PKD/Chitinase_dom"/>
</dbReference>
<reference evidence="2 3" key="1">
    <citation type="submission" date="2024-09" db="EMBL/GenBank/DDBJ databases">
        <authorList>
            <person name="Sun Q."/>
            <person name="Mori K."/>
        </authorList>
    </citation>
    <scope>NUCLEOTIDE SEQUENCE [LARGE SCALE GENOMIC DNA]</scope>
    <source>
        <strain evidence="2 3">CCM 7650</strain>
    </source>
</reference>
<sequence>MKNILKFAALLMPVILLWSCIEEYRLEGEAPTSDQAGFSFQPTSESDNILQFTADGDFFLMTWDLGNGAKAEGKRVTGFYPLEGTYTVTLTVYSRGGSNSFSREIVIERTDPTLLDRPIFNMLTGGVEALEGKTWVIDSLRLGHFGVGPNPSQNGDFPEWYQAQPKEKTGSGMYTDRYTFKLRDFEFDWETNGLVYINAAQGANFPGAFDPGVGDLSAPVTSPGNLTWNIVEEPGALPVLSVSTPSFLGYFAGGRSYQIVRLEENEMFLRFVDQANDALAWYIRLIPAGFAPPVDPQPEPENPNVSFSLNDLVGNGEKTWKLKPAAGAFGVGPAPGSDAFFPNGNDISGDRPCLFNDLYAFNSNGTYTYDAQGDIFGEFYMGVASEGCQPESNLVGTAGAAWASGQHQFTFTPGTPTEFPKITVTGTGAFIVLPKAFNGGEYQQGPPRANESVTYNVIGYDAATGELDLSIDISGDGSVFWNFTLIPSGGNEEVSDGSFRLQDLTNNGTQAWKLKVGAGAFGVGPAPGSDSFFPNGNDISGDRPCLFNDLFIFSQNGDFEYDAQGDIFGESYMGVATEGCQPESNLTGTPGAAWASGNHRFSFQSASGNAKPKITVTGTGAFIVLPKAFNGGEYQQGPPRDNESVTYEVFDYDPETKELTLVLDISNDGGVWWTFVLIPAN</sequence>
<dbReference type="PROSITE" id="PS50093">
    <property type="entry name" value="PKD"/>
    <property type="match status" value="1"/>
</dbReference>
<dbReference type="SMART" id="SM00089">
    <property type="entry name" value="PKD"/>
    <property type="match status" value="1"/>
</dbReference>
<dbReference type="SUPFAM" id="SSF49299">
    <property type="entry name" value="PKD domain"/>
    <property type="match status" value="1"/>
</dbReference>
<dbReference type="InterPro" id="IPR013783">
    <property type="entry name" value="Ig-like_fold"/>
</dbReference>
<protein>
    <submittedName>
        <fullName evidence="2">PKD domain-containing protein</fullName>
    </submittedName>
</protein>
<accession>A0ABV6FTF7</accession>
<dbReference type="Proteomes" id="UP001589797">
    <property type="component" value="Unassembled WGS sequence"/>
</dbReference>
<feature type="domain" description="PKD" evidence="1">
    <location>
        <begin position="62"/>
        <end position="114"/>
    </location>
</feature>
<gene>
    <name evidence="2" type="ORF">ACFFIP_10715</name>
</gene>
<evidence type="ECO:0000313" key="3">
    <source>
        <dbReference type="Proteomes" id="UP001589797"/>
    </source>
</evidence>
<evidence type="ECO:0000259" key="1">
    <source>
        <dbReference type="PROSITE" id="PS50093"/>
    </source>
</evidence>
<dbReference type="EMBL" id="JBHLWI010000029">
    <property type="protein sequence ID" value="MFC0263155.1"/>
    <property type="molecule type" value="Genomic_DNA"/>
</dbReference>
<dbReference type="Pfam" id="PF18911">
    <property type="entry name" value="PKD_4"/>
    <property type="match status" value="1"/>
</dbReference>
<dbReference type="Gene3D" id="2.60.40.10">
    <property type="entry name" value="Immunoglobulins"/>
    <property type="match status" value="1"/>
</dbReference>
<dbReference type="RefSeq" id="WP_382387624.1">
    <property type="nucleotide sequence ID" value="NZ_JBHLWI010000029.1"/>
</dbReference>
<keyword evidence="3" id="KW-1185">Reference proteome</keyword>
<dbReference type="InterPro" id="IPR035986">
    <property type="entry name" value="PKD_dom_sf"/>
</dbReference>
<name>A0ABV6FTF7_9BACT</name>
<proteinExistence type="predicted"/>
<organism evidence="2 3">
    <name type="scientific">Fontibacter flavus</name>
    <dbReference type="NCBI Taxonomy" id="654838"/>
    <lineage>
        <taxon>Bacteria</taxon>
        <taxon>Pseudomonadati</taxon>
        <taxon>Bacteroidota</taxon>
        <taxon>Cytophagia</taxon>
        <taxon>Cytophagales</taxon>
        <taxon>Cyclobacteriaceae</taxon>
        <taxon>Fontibacter</taxon>
    </lineage>
</organism>
<dbReference type="CDD" id="cd00146">
    <property type="entry name" value="PKD"/>
    <property type="match status" value="1"/>
</dbReference>
<dbReference type="InterPro" id="IPR000601">
    <property type="entry name" value="PKD_dom"/>
</dbReference>
<evidence type="ECO:0000313" key="2">
    <source>
        <dbReference type="EMBL" id="MFC0263155.1"/>
    </source>
</evidence>
<comment type="caution">
    <text evidence="2">The sequence shown here is derived from an EMBL/GenBank/DDBJ whole genome shotgun (WGS) entry which is preliminary data.</text>
</comment>